<evidence type="ECO:0000313" key="1">
    <source>
        <dbReference type="EMBL" id="KAK5163996.1"/>
    </source>
</evidence>
<keyword evidence="2" id="KW-1185">Reference proteome</keyword>
<gene>
    <name evidence="1" type="ORF">LTR16_012120</name>
</gene>
<sequence>VDDWALHPNQFAYTIELIVYVKRFGFVEIKTSLRSSGKNLGIWYNCTWINRFVRRW</sequence>
<proteinExistence type="predicted"/>
<evidence type="ECO:0000313" key="2">
    <source>
        <dbReference type="Proteomes" id="UP001357485"/>
    </source>
</evidence>
<protein>
    <submittedName>
        <fullName evidence="1">Uncharacterized protein</fullName>
    </submittedName>
</protein>
<dbReference type="Proteomes" id="UP001357485">
    <property type="component" value="Unassembled WGS sequence"/>
</dbReference>
<feature type="non-terminal residue" evidence="1">
    <location>
        <position position="1"/>
    </location>
</feature>
<organism evidence="1 2">
    <name type="scientific">Cryomyces antarcticus</name>
    <dbReference type="NCBI Taxonomy" id="329879"/>
    <lineage>
        <taxon>Eukaryota</taxon>
        <taxon>Fungi</taxon>
        <taxon>Dikarya</taxon>
        <taxon>Ascomycota</taxon>
        <taxon>Pezizomycotina</taxon>
        <taxon>Dothideomycetes</taxon>
        <taxon>Dothideomycetes incertae sedis</taxon>
        <taxon>Cryomyces</taxon>
    </lineage>
</organism>
<comment type="caution">
    <text evidence="1">The sequence shown here is derived from an EMBL/GenBank/DDBJ whole genome shotgun (WGS) entry which is preliminary data.</text>
</comment>
<name>A0ABR0LHR6_9PEZI</name>
<accession>A0ABR0LHR6</accession>
<reference evidence="1 2" key="1">
    <citation type="submission" date="2023-08" db="EMBL/GenBank/DDBJ databases">
        <title>Black Yeasts Isolated from many extreme environments.</title>
        <authorList>
            <person name="Coleine C."/>
            <person name="Stajich J.E."/>
            <person name="Selbmann L."/>
        </authorList>
    </citation>
    <scope>NUCLEOTIDE SEQUENCE [LARGE SCALE GENOMIC DNA]</scope>
    <source>
        <strain evidence="1 2">CCFEE 536</strain>
    </source>
</reference>
<dbReference type="EMBL" id="JAVRRA010020492">
    <property type="protein sequence ID" value="KAK5163996.1"/>
    <property type="molecule type" value="Genomic_DNA"/>
</dbReference>